<name>A0ABM3RKV4_SPIOL</name>
<sequence>MMKGKKRQISDTFKDIYGNVYYEFEDVDPDPEWERIREKLDRERCGSNDTKEENKKMVYLRLVANTQKKRAKPQSPDIESLRWDLDEIPEVPDTPDNPGVNDNPGVGFPHKFRIGVLFPPTTESLPQSHKVNLQNLKTPKVSMDAETLLPKSFTRRRVPSGGGDLFQMAAFSLALRPTMLLLTTKLNFKVIDYCSSYWWYNIC</sequence>
<dbReference type="Proteomes" id="UP000813463">
    <property type="component" value="Chromosome 3"/>
</dbReference>
<evidence type="ECO:0000313" key="3">
    <source>
        <dbReference type="RefSeq" id="XP_056696242.1"/>
    </source>
</evidence>
<reference evidence="2 3" key="2">
    <citation type="submission" date="2025-05" db="UniProtKB">
        <authorList>
            <consortium name="RefSeq"/>
        </authorList>
    </citation>
    <scope>IDENTIFICATION</scope>
    <source>
        <tissue evidence="2 3">Leaf</tissue>
    </source>
</reference>
<protein>
    <submittedName>
        <fullName evidence="2 3">Uncharacterized protein</fullName>
    </submittedName>
</protein>
<evidence type="ECO:0000313" key="1">
    <source>
        <dbReference type="Proteomes" id="UP000813463"/>
    </source>
</evidence>
<gene>
    <name evidence="2 3" type="primary">LOC130470318</name>
</gene>
<reference evidence="1" key="1">
    <citation type="journal article" date="2021" name="Nat. Commun.">
        <title>Genomic analyses provide insights into spinach domestication and the genetic basis of agronomic traits.</title>
        <authorList>
            <person name="Cai X."/>
            <person name="Sun X."/>
            <person name="Xu C."/>
            <person name="Sun H."/>
            <person name="Wang X."/>
            <person name="Ge C."/>
            <person name="Zhang Z."/>
            <person name="Wang Q."/>
            <person name="Fei Z."/>
            <person name="Jiao C."/>
            <person name="Wang Q."/>
        </authorList>
    </citation>
    <scope>NUCLEOTIDE SEQUENCE [LARGE SCALE GENOMIC DNA]</scope>
    <source>
        <strain evidence="1">cv. Varoflay</strain>
    </source>
</reference>
<evidence type="ECO:0000313" key="2">
    <source>
        <dbReference type="RefSeq" id="XP_056696241.1"/>
    </source>
</evidence>
<keyword evidence="1" id="KW-1185">Reference proteome</keyword>
<dbReference type="RefSeq" id="XP_056696242.1">
    <property type="nucleotide sequence ID" value="XM_056840264.1"/>
</dbReference>
<dbReference type="RefSeq" id="XP_056696241.1">
    <property type="nucleotide sequence ID" value="XM_056840263.1"/>
</dbReference>
<accession>A0ABM3RKV4</accession>
<proteinExistence type="predicted"/>
<dbReference type="GeneID" id="130470318"/>
<organism evidence="1 3">
    <name type="scientific">Spinacia oleracea</name>
    <name type="common">Spinach</name>
    <dbReference type="NCBI Taxonomy" id="3562"/>
    <lineage>
        <taxon>Eukaryota</taxon>
        <taxon>Viridiplantae</taxon>
        <taxon>Streptophyta</taxon>
        <taxon>Embryophyta</taxon>
        <taxon>Tracheophyta</taxon>
        <taxon>Spermatophyta</taxon>
        <taxon>Magnoliopsida</taxon>
        <taxon>eudicotyledons</taxon>
        <taxon>Gunneridae</taxon>
        <taxon>Pentapetalae</taxon>
        <taxon>Caryophyllales</taxon>
        <taxon>Chenopodiaceae</taxon>
        <taxon>Chenopodioideae</taxon>
        <taxon>Anserineae</taxon>
        <taxon>Spinacia</taxon>
    </lineage>
</organism>